<dbReference type="InterPro" id="IPR015424">
    <property type="entry name" value="PyrdxlP-dep_Trfase"/>
</dbReference>
<dbReference type="PANTHER" id="PTHR43092:SF2">
    <property type="entry name" value="HERCYNYLCYSTEINE SULFOXIDE LYASE"/>
    <property type="match status" value="1"/>
</dbReference>
<evidence type="ECO:0000256" key="1">
    <source>
        <dbReference type="ARBA" id="ARBA00022898"/>
    </source>
</evidence>
<dbReference type="RefSeq" id="XP_019036707.1">
    <property type="nucleotide sequence ID" value="XM_019186541.1"/>
</dbReference>
<dbReference type="InterPro" id="IPR015421">
    <property type="entry name" value="PyrdxlP-dep_Trfase_major"/>
</dbReference>
<dbReference type="PANTHER" id="PTHR43092">
    <property type="entry name" value="L-CYSTEINE DESULFHYDRASE"/>
    <property type="match status" value="1"/>
</dbReference>
<proteinExistence type="predicted"/>
<dbReference type="OrthoDB" id="5978656at2759"/>
<dbReference type="STRING" id="683960.A0A1E3NWW4"/>
<evidence type="ECO:0000313" key="4">
    <source>
        <dbReference type="Proteomes" id="UP000094112"/>
    </source>
</evidence>
<keyword evidence="4" id="KW-1185">Reference proteome</keyword>
<dbReference type="Gene3D" id="3.40.640.10">
    <property type="entry name" value="Type I PLP-dependent aspartate aminotransferase-like (Major domain)"/>
    <property type="match status" value="1"/>
</dbReference>
<accession>A0A1E3NWW4</accession>
<dbReference type="Proteomes" id="UP000094112">
    <property type="component" value="Unassembled WGS sequence"/>
</dbReference>
<dbReference type="Gene3D" id="3.90.1150.10">
    <property type="entry name" value="Aspartate Aminotransferase, domain 1"/>
    <property type="match status" value="1"/>
</dbReference>
<evidence type="ECO:0000259" key="2">
    <source>
        <dbReference type="Pfam" id="PF00266"/>
    </source>
</evidence>
<protein>
    <recommendedName>
        <fullName evidence="2">Aminotransferase class V domain-containing protein</fullName>
    </recommendedName>
</protein>
<name>A0A1E3NWW4_WICAA</name>
<dbReference type="InterPro" id="IPR000192">
    <property type="entry name" value="Aminotrans_V_dom"/>
</dbReference>
<organism evidence="3 4">
    <name type="scientific">Wickerhamomyces anomalus (strain ATCC 58044 / CBS 1984 / NCYC 433 / NRRL Y-366-8)</name>
    <name type="common">Yeast</name>
    <name type="synonym">Hansenula anomala</name>
    <dbReference type="NCBI Taxonomy" id="683960"/>
    <lineage>
        <taxon>Eukaryota</taxon>
        <taxon>Fungi</taxon>
        <taxon>Dikarya</taxon>
        <taxon>Ascomycota</taxon>
        <taxon>Saccharomycotina</taxon>
        <taxon>Saccharomycetes</taxon>
        <taxon>Phaffomycetales</taxon>
        <taxon>Wickerhamomycetaceae</taxon>
        <taxon>Wickerhamomyces</taxon>
    </lineage>
</organism>
<dbReference type="EMBL" id="KV454213">
    <property type="protein sequence ID" value="ODQ57500.1"/>
    <property type="molecule type" value="Genomic_DNA"/>
</dbReference>
<evidence type="ECO:0000313" key="3">
    <source>
        <dbReference type="EMBL" id="ODQ57500.1"/>
    </source>
</evidence>
<dbReference type="InterPro" id="IPR015422">
    <property type="entry name" value="PyrdxlP-dep_Trfase_small"/>
</dbReference>
<dbReference type="GeneID" id="30203787"/>
<dbReference type="Pfam" id="PF00266">
    <property type="entry name" value="Aminotran_5"/>
    <property type="match status" value="1"/>
</dbReference>
<sequence>MTKDSDLIEFGRPLREKYFSHVNPEAYLINNGAFGLAPLPILESLQRHTLRDYYWPDAYRKFEYRDDYDDSAKEVAKVLNTDYRNIALGLNVTTLINAVLRSFKFEKGDKILVQSNTYPAILKTVNFVAKQNELEVVKFDLNYPLSDDEVVSKYEDELSTNKIKIVLIDTISSKPGVRVPFERLIKLAKEYDALSLVDAAHGIGLLDIDLDELKPDFLATDLYKWYYTPKNSAALYVDPKHHKAIHSLPISHFYVDGDQVLKEEKEQTRFADQFNFIGAQITASLVTVKDASKFIEEIGGLQRVKDYNFRLAREASEAVAKLWGTEILENDEKSLLTSLFTVEYPVKEGVLIREEDWENLEKYMLIRQTIEKKLIKEYKSVAPIFLHNGKIWIRFSAQIYSELNDYIEGAKLLEKGVDEFFASEEYKKLIAD</sequence>
<feature type="domain" description="Aminotransferase class V" evidence="2">
    <location>
        <begin position="65"/>
        <end position="343"/>
    </location>
</feature>
<dbReference type="SUPFAM" id="SSF53383">
    <property type="entry name" value="PLP-dependent transferases"/>
    <property type="match status" value="1"/>
</dbReference>
<gene>
    <name evidence="3" type="ORF">WICANDRAFT_96838</name>
</gene>
<dbReference type="AlphaFoldDB" id="A0A1E3NWW4"/>
<keyword evidence="1" id="KW-0663">Pyridoxal phosphate</keyword>
<reference evidence="3 4" key="1">
    <citation type="journal article" date="2016" name="Proc. Natl. Acad. Sci. U.S.A.">
        <title>Comparative genomics of biotechnologically important yeasts.</title>
        <authorList>
            <person name="Riley R."/>
            <person name="Haridas S."/>
            <person name="Wolfe K.H."/>
            <person name="Lopes M.R."/>
            <person name="Hittinger C.T."/>
            <person name="Goeker M."/>
            <person name="Salamov A.A."/>
            <person name="Wisecaver J.H."/>
            <person name="Long T.M."/>
            <person name="Calvey C.H."/>
            <person name="Aerts A.L."/>
            <person name="Barry K.W."/>
            <person name="Choi C."/>
            <person name="Clum A."/>
            <person name="Coughlan A.Y."/>
            <person name="Deshpande S."/>
            <person name="Douglass A.P."/>
            <person name="Hanson S.J."/>
            <person name="Klenk H.-P."/>
            <person name="LaButti K.M."/>
            <person name="Lapidus A."/>
            <person name="Lindquist E.A."/>
            <person name="Lipzen A.M."/>
            <person name="Meier-Kolthoff J.P."/>
            <person name="Ohm R.A."/>
            <person name="Otillar R.P."/>
            <person name="Pangilinan J.L."/>
            <person name="Peng Y."/>
            <person name="Rokas A."/>
            <person name="Rosa C.A."/>
            <person name="Scheuner C."/>
            <person name="Sibirny A.A."/>
            <person name="Slot J.C."/>
            <person name="Stielow J.B."/>
            <person name="Sun H."/>
            <person name="Kurtzman C.P."/>
            <person name="Blackwell M."/>
            <person name="Grigoriev I.V."/>
            <person name="Jeffries T.W."/>
        </authorList>
    </citation>
    <scope>NUCLEOTIDE SEQUENCE [LARGE SCALE GENOMIC DNA]</scope>
    <source>
        <strain evidence="4">ATCC 58044 / CBS 1984 / NCYC 433 / NRRL Y-366-8</strain>
    </source>
</reference>